<dbReference type="Proteomes" id="UP000682733">
    <property type="component" value="Unassembled WGS sequence"/>
</dbReference>
<dbReference type="Proteomes" id="UP000677228">
    <property type="component" value="Unassembled WGS sequence"/>
</dbReference>
<name>A0A8S2UFU7_9BILA</name>
<evidence type="ECO:0000313" key="3">
    <source>
        <dbReference type="Proteomes" id="UP000682733"/>
    </source>
</evidence>
<evidence type="ECO:0000313" key="2">
    <source>
        <dbReference type="EMBL" id="CAF4342485.1"/>
    </source>
</evidence>
<accession>A0A8S2UFU7</accession>
<dbReference type="EMBL" id="CAJOBA010063087">
    <property type="protein sequence ID" value="CAF4342485.1"/>
    <property type="molecule type" value="Genomic_DNA"/>
</dbReference>
<dbReference type="Gene3D" id="3.40.50.1110">
    <property type="entry name" value="SGNH hydrolase"/>
    <property type="match status" value="1"/>
</dbReference>
<evidence type="ECO:0000313" key="1">
    <source>
        <dbReference type="EMBL" id="CAF1552079.1"/>
    </source>
</evidence>
<dbReference type="EMBL" id="CAJNOK010040603">
    <property type="protein sequence ID" value="CAF1552079.1"/>
    <property type="molecule type" value="Genomic_DNA"/>
</dbReference>
<protein>
    <submittedName>
        <fullName evidence="2">Uncharacterized protein</fullName>
    </submittedName>
</protein>
<proteinExistence type="predicted"/>
<reference evidence="2" key="1">
    <citation type="submission" date="2021-02" db="EMBL/GenBank/DDBJ databases">
        <authorList>
            <person name="Nowell W R."/>
        </authorList>
    </citation>
    <scope>NUCLEOTIDE SEQUENCE</scope>
</reference>
<organism evidence="2 3">
    <name type="scientific">Didymodactylos carnosus</name>
    <dbReference type="NCBI Taxonomy" id="1234261"/>
    <lineage>
        <taxon>Eukaryota</taxon>
        <taxon>Metazoa</taxon>
        <taxon>Spiralia</taxon>
        <taxon>Gnathifera</taxon>
        <taxon>Rotifera</taxon>
        <taxon>Eurotatoria</taxon>
        <taxon>Bdelloidea</taxon>
        <taxon>Philodinida</taxon>
        <taxon>Philodinidae</taxon>
        <taxon>Didymodactylos</taxon>
    </lineage>
</organism>
<dbReference type="AlphaFoldDB" id="A0A8S2UFU7"/>
<comment type="caution">
    <text evidence="2">The sequence shown here is derived from an EMBL/GenBank/DDBJ whole genome shotgun (WGS) entry which is preliminary data.</text>
</comment>
<dbReference type="InterPro" id="IPR036514">
    <property type="entry name" value="SGNH_hydro_sf"/>
</dbReference>
<feature type="non-terminal residue" evidence="2">
    <location>
        <position position="1"/>
    </location>
</feature>
<dbReference type="SUPFAM" id="SSF52266">
    <property type="entry name" value="SGNH hydrolase"/>
    <property type="match status" value="1"/>
</dbReference>
<sequence length="218" mass="24854">QLIELMRRFKSKMNSTDEKIVHLNNDIKLRNERCADLRQVNEQQGQSQSQSSIPVTITGSSIVRDLEPGKLSVGVEQFDIKIRTKSGATIKQLINLVNNNRIDQHLNSSSRAIISIGSIDMKQTDAKTAIDGINHLIQAIKRKHQHIKPAFITIPSQFEPQLKPSLQQQLNQDIEDFNRQLLSLSNADVIDCKFNRNMVSPDGIHLKNFWYNHTKSSY</sequence>
<gene>
    <name evidence="1" type="ORF">OVA965_LOCUS39349</name>
    <name evidence="2" type="ORF">TMI583_LOCUS40647</name>
</gene>